<dbReference type="EMBL" id="GBXM01021373">
    <property type="protein sequence ID" value="JAH87204.1"/>
    <property type="molecule type" value="Transcribed_RNA"/>
</dbReference>
<reference evidence="1" key="1">
    <citation type="submission" date="2014-11" db="EMBL/GenBank/DDBJ databases">
        <authorList>
            <person name="Amaro Gonzalez C."/>
        </authorList>
    </citation>
    <scope>NUCLEOTIDE SEQUENCE</scope>
</reference>
<dbReference type="AlphaFoldDB" id="A0A0E9W9X5"/>
<name>A0A0E9W9X5_ANGAN</name>
<protein>
    <submittedName>
        <fullName evidence="1">Uncharacterized protein</fullName>
    </submittedName>
</protein>
<accession>A0A0E9W9X5</accession>
<evidence type="ECO:0000313" key="1">
    <source>
        <dbReference type="EMBL" id="JAH87204.1"/>
    </source>
</evidence>
<sequence>MFSKKKELKKTTASVNHSMLHVFQIEEGCQAGAVKKYFAISTFQKCVQARFIPRQSPAPSKRQTKHLCLF</sequence>
<organism evidence="1">
    <name type="scientific">Anguilla anguilla</name>
    <name type="common">European freshwater eel</name>
    <name type="synonym">Muraena anguilla</name>
    <dbReference type="NCBI Taxonomy" id="7936"/>
    <lineage>
        <taxon>Eukaryota</taxon>
        <taxon>Metazoa</taxon>
        <taxon>Chordata</taxon>
        <taxon>Craniata</taxon>
        <taxon>Vertebrata</taxon>
        <taxon>Euteleostomi</taxon>
        <taxon>Actinopterygii</taxon>
        <taxon>Neopterygii</taxon>
        <taxon>Teleostei</taxon>
        <taxon>Anguilliformes</taxon>
        <taxon>Anguillidae</taxon>
        <taxon>Anguilla</taxon>
    </lineage>
</organism>
<proteinExistence type="predicted"/>
<reference evidence="1" key="2">
    <citation type="journal article" date="2015" name="Fish Shellfish Immunol.">
        <title>Early steps in the European eel (Anguilla anguilla)-Vibrio vulnificus interaction in the gills: Role of the RtxA13 toxin.</title>
        <authorList>
            <person name="Callol A."/>
            <person name="Pajuelo D."/>
            <person name="Ebbesson L."/>
            <person name="Teles M."/>
            <person name="MacKenzie S."/>
            <person name="Amaro C."/>
        </authorList>
    </citation>
    <scope>NUCLEOTIDE SEQUENCE</scope>
</reference>